<dbReference type="RefSeq" id="XP_017786302.1">
    <property type="nucleotide sequence ID" value="XM_017930813.1"/>
</dbReference>
<keyword evidence="1" id="KW-1185">Reference proteome</keyword>
<proteinExistence type="predicted"/>
<name>A0ABM1NHK2_NICVS</name>
<evidence type="ECO:0000313" key="2">
    <source>
        <dbReference type="RefSeq" id="XP_017786302.1"/>
    </source>
</evidence>
<sequence>MEMDFRDITSDLNSVVIQFLRNIKTIVDRAYFHPYYKKSNFEEDVKSIDDLGEEAPKTSFSFVPMEERLMETYTGKEVLEVLKESDVMRLVEVCIEIFYTYSEIMFRNHNHVIETYAIEVMGYDVARCTLSLQRVEVFDTTTVEAYAMNHIKYMIKTIGSIDSVNCKYGITLYHEMSVIILHYKNIRSIERFVIEELCTIFTNFLRYLESGEKLSAWHSESFAILLNIAYEVIENCTLISVYDVKLKHLFSLLTPVFDGLCLHFPDYIQDVIQNCVYLIRDVE</sequence>
<dbReference type="Proteomes" id="UP000695000">
    <property type="component" value="Unplaced"/>
</dbReference>
<organism evidence="1 2">
    <name type="scientific">Nicrophorus vespilloides</name>
    <name type="common">Boreal carrion beetle</name>
    <dbReference type="NCBI Taxonomy" id="110193"/>
    <lineage>
        <taxon>Eukaryota</taxon>
        <taxon>Metazoa</taxon>
        <taxon>Ecdysozoa</taxon>
        <taxon>Arthropoda</taxon>
        <taxon>Hexapoda</taxon>
        <taxon>Insecta</taxon>
        <taxon>Pterygota</taxon>
        <taxon>Neoptera</taxon>
        <taxon>Endopterygota</taxon>
        <taxon>Coleoptera</taxon>
        <taxon>Polyphaga</taxon>
        <taxon>Staphyliniformia</taxon>
        <taxon>Silphidae</taxon>
        <taxon>Nicrophorinae</taxon>
        <taxon>Nicrophorus</taxon>
    </lineage>
</organism>
<dbReference type="GeneID" id="108569307"/>
<evidence type="ECO:0000313" key="1">
    <source>
        <dbReference type="Proteomes" id="UP000695000"/>
    </source>
</evidence>
<gene>
    <name evidence="2" type="primary">LOC108569307</name>
</gene>
<protein>
    <submittedName>
        <fullName evidence="2">Uncharacterized protein LOC108569307</fullName>
    </submittedName>
</protein>
<accession>A0ABM1NHK2</accession>
<reference evidence="2" key="1">
    <citation type="submission" date="2025-08" db="UniProtKB">
        <authorList>
            <consortium name="RefSeq"/>
        </authorList>
    </citation>
    <scope>IDENTIFICATION</scope>
    <source>
        <tissue evidence="2">Whole Larva</tissue>
    </source>
</reference>